<dbReference type="GO" id="GO:0030896">
    <property type="term" value="C:checkpoint clamp complex"/>
    <property type="evidence" value="ECO:0007669"/>
    <property type="project" value="TreeGrafter"/>
</dbReference>
<dbReference type="InterPro" id="IPR003021">
    <property type="entry name" value="Rad1_Rec1_Rad17"/>
</dbReference>
<keyword evidence="3" id="KW-0227">DNA damage</keyword>
<evidence type="ECO:0000256" key="2">
    <source>
        <dbReference type="ARBA" id="ARBA00010991"/>
    </source>
</evidence>
<evidence type="ECO:0000256" key="4">
    <source>
        <dbReference type="ARBA" id="ARBA00023204"/>
    </source>
</evidence>
<dbReference type="Gene3D" id="3.70.10.10">
    <property type="match status" value="1"/>
</dbReference>
<dbReference type="EMBL" id="CAJPEX010000422">
    <property type="protein sequence ID" value="CAG0915625.1"/>
    <property type="molecule type" value="Genomic_DNA"/>
</dbReference>
<dbReference type="GO" id="GO:0006281">
    <property type="term" value="P:DNA repair"/>
    <property type="evidence" value="ECO:0007669"/>
    <property type="project" value="UniProtKB-KW"/>
</dbReference>
<dbReference type="EMBL" id="OA882459">
    <property type="protein sequence ID" value="CAD7275473.1"/>
    <property type="molecule type" value="Genomic_DNA"/>
</dbReference>
<comment type="similarity">
    <text evidence="2">Belongs to the rad1 family.</text>
</comment>
<evidence type="ECO:0000256" key="3">
    <source>
        <dbReference type="ARBA" id="ARBA00022763"/>
    </source>
</evidence>
<gene>
    <name evidence="6" type="ORF">NMOB1V02_LOCUS3267</name>
</gene>
<evidence type="ECO:0000256" key="1">
    <source>
        <dbReference type="ARBA" id="ARBA00004123"/>
    </source>
</evidence>
<proteinExistence type="inferred from homology"/>
<evidence type="ECO:0000313" key="7">
    <source>
        <dbReference type="Proteomes" id="UP000678499"/>
    </source>
</evidence>
<organism evidence="6">
    <name type="scientific">Notodromas monacha</name>
    <dbReference type="NCBI Taxonomy" id="399045"/>
    <lineage>
        <taxon>Eukaryota</taxon>
        <taxon>Metazoa</taxon>
        <taxon>Ecdysozoa</taxon>
        <taxon>Arthropoda</taxon>
        <taxon>Crustacea</taxon>
        <taxon>Oligostraca</taxon>
        <taxon>Ostracoda</taxon>
        <taxon>Podocopa</taxon>
        <taxon>Podocopida</taxon>
        <taxon>Cypridocopina</taxon>
        <taxon>Cypridoidea</taxon>
        <taxon>Cyprididae</taxon>
        <taxon>Notodromas</taxon>
    </lineage>
</organism>
<dbReference type="SUPFAM" id="SSF55979">
    <property type="entry name" value="DNA clamp"/>
    <property type="match status" value="1"/>
</dbReference>
<dbReference type="GO" id="GO:0000077">
    <property type="term" value="P:DNA damage checkpoint signaling"/>
    <property type="evidence" value="ECO:0007669"/>
    <property type="project" value="InterPro"/>
</dbReference>
<keyword evidence="5" id="KW-0539">Nucleus</keyword>
<sequence>MVFRDRVVHEVPKTKNLVFEGSLRNMEVFTTMLKAVRGLESLLVIGKADELVLRLCDSSTSQVEQVIKKESFVNFSITKDTSAPELGKDELMTFSCKTSELLTLLTMLDNSGNYLFDIRYEGWGEDITFAVGDEKVALTTTLRTTDPSSFGRVAFDPISGETNTLVMRSEVIGEVIRWMDYCVDRFESFKLDVKVSEKPSIVFLVKAEREAYSFEFDNDTSMFERFEVTKAARGVFSYTVFKKSFRLLKRSKLCELRIDKNGVMLLKFLLSLELSPADDDVYISFYCQSVFGSESSDEDA</sequence>
<reference evidence="6" key="1">
    <citation type="submission" date="2020-11" db="EMBL/GenBank/DDBJ databases">
        <authorList>
            <person name="Tran Van P."/>
        </authorList>
    </citation>
    <scope>NUCLEOTIDE SEQUENCE</scope>
</reference>
<dbReference type="PANTHER" id="PTHR10870:SF0">
    <property type="entry name" value="CELL CYCLE CHECKPOINT PROTEIN RAD1"/>
    <property type="match status" value="1"/>
</dbReference>
<dbReference type="AlphaFoldDB" id="A0A7R9GAU7"/>
<keyword evidence="7" id="KW-1185">Reference proteome</keyword>
<dbReference type="Proteomes" id="UP000678499">
    <property type="component" value="Unassembled WGS sequence"/>
</dbReference>
<keyword evidence="4" id="KW-0234">DNA repair</keyword>
<dbReference type="Pfam" id="PF02144">
    <property type="entry name" value="Rad1"/>
    <property type="match status" value="1"/>
</dbReference>
<comment type="subcellular location">
    <subcellularLocation>
        <location evidence="1">Nucleus</location>
    </subcellularLocation>
</comment>
<accession>A0A7R9GAU7</accession>
<protein>
    <submittedName>
        <fullName evidence="6">Uncharacterized protein</fullName>
    </submittedName>
</protein>
<evidence type="ECO:0000313" key="6">
    <source>
        <dbReference type="EMBL" id="CAD7275473.1"/>
    </source>
</evidence>
<name>A0A7R9GAU7_9CRUS</name>
<evidence type="ECO:0000256" key="5">
    <source>
        <dbReference type="ARBA" id="ARBA00023242"/>
    </source>
</evidence>
<dbReference type="PANTHER" id="PTHR10870">
    <property type="entry name" value="CELL CYCLE CHECKPOINT PROTEIN RAD1"/>
    <property type="match status" value="1"/>
</dbReference>
<dbReference type="InterPro" id="IPR046938">
    <property type="entry name" value="DNA_clamp_sf"/>
</dbReference>